<dbReference type="PANTHER" id="PTHR35271:SF1">
    <property type="entry name" value="ABC TRANSPORTER, SUBSTRATE-BINDING LIPOPROTEIN"/>
    <property type="match status" value="1"/>
</dbReference>
<dbReference type="Gene3D" id="3.40.50.2300">
    <property type="match status" value="2"/>
</dbReference>
<name>A0A9D2FGU8_9FIRM</name>
<dbReference type="SUPFAM" id="SSF53822">
    <property type="entry name" value="Periplasmic binding protein-like I"/>
    <property type="match status" value="1"/>
</dbReference>
<dbReference type="Pfam" id="PF04392">
    <property type="entry name" value="ABC_sub_bind"/>
    <property type="match status" value="1"/>
</dbReference>
<feature type="chain" id="PRO_5039528194" evidence="1">
    <location>
        <begin position="24"/>
        <end position="348"/>
    </location>
</feature>
<dbReference type="PANTHER" id="PTHR35271">
    <property type="entry name" value="ABC TRANSPORTER, SUBSTRATE-BINDING LIPOPROTEIN-RELATED"/>
    <property type="match status" value="1"/>
</dbReference>
<evidence type="ECO:0000313" key="3">
    <source>
        <dbReference type="Proteomes" id="UP000824065"/>
    </source>
</evidence>
<proteinExistence type="predicted"/>
<accession>A0A9D2FGU8</accession>
<dbReference type="InterPro" id="IPR006311">
    <property type="entry name" value="TAT_signal"/>
</dbReference>
<dbReference type="PROSITE" id="PS51318">
    <property type="entry name" value="TAT"/>
    <property type="match status" value="1"/>
</dbReference>
<dbReference type="InterPro" id="IPR028082">
    <property type="entry name" value="Peripla_BP_I"/>
</dbReference>
<reference evidence="2" key="2">
    <citation type="submission" date="2021-04" db="EMBL/GenBank/DDBJ databases">
        <authorList>
            <person name="Gilroy R."/>
        </authorList>
    </citation>
    <scope>NUCLEOTIDE SEQUENCE</scope>
    <source>
        <strain evidence="2">ChiBcec16-3735</strain>
    </source>
</reference>
<protein>
    <submittedName>
        <fullName evidence="2">ABC transporter substrate-binding protein</fullName>
    </submittedName>
</protein>
<dbReference type="PROSITE" id="PS51257">
    <property type="entry name" value="PROKAR_LIPOPROTEIN"/>
    <property type="match status" value="1"/>
</dbReference>
<reference evidence="2" key="1">
    <citation type="journal article" date="2021" name="PeerJ">
        <title>Extensive microbial diversity within the chicken gut microbiome revealed by metagenomics and culture.</title>
        <authorList>
            <person name="Gilroy R."/>
            <person name="Ravi A."/>
            <person name="Getino M."/>
            <person name="Pursley I."/>
            <person name="Horton D.L."/>
            <person name="Alikhan N.F."/>
            <person name="Baker D."/>
            <person name="Gharbi K."/>
            <person name="Hall N."/>
            <person name="Watson M."/>
            <person name="Adriaenssens E.M."/>
            <person name="Foster-Nyarko E."/>
            <person name="Jarju S."/>
            <person name="Secka A."/>
            <person name="Antonio M."/>
            <person name="Oren A."/>
            <person name="Chaudhuri R.R."/>
            <person name="La Ragione R."/>
            <person name="Hildebrand F."/>
            <person name="Pallen M.J."/>
        </authorList>
    </citation>
    <scope>NUCLEOTIDE SEQUENCE</scope>
    <source>
        <strain evidence="2">ChiBcec16-3735</strain>
    </source>
</reference>
<comment type="caution">
    <text evidence="2">The sequence shown here is derived from an EMBL/GenBank/DDBJ whole genome shotgun (WGS) entry which is preliminary data.</text>
</comment>
<gene>
    <name evidence="2" type="ORF">H9725_06855</name>
</gene>
<keyword evidence="1" id="KW-0732">Signal</keyword>
<feature type="signal peptide" evidence="1">
    <location>
        <begin position="1"/>
        <end position="23"/>
    </location>
</feature>
<dbReference type="InterPro" id="IPR007487">
    <property type="entry name" value="ABC_transpt-TYRBP-like"/>
</dbReference>
<dbReference type="EMBL" id="DXBJ01000049">
    <property type="protein sequence ID" value="HIZ58283.1"/>
    <property type="molecule type" value="Genomic_DNA"/>
</dbReference>
<dbReference type="Proteomes" id="UP000824065">
    <property type="component" value="Unassembled WGS sequence"/>
</dbReference>
<sequence length="348" mass="35441">MRKISRRSFLTVSAAAAAAGVLAACGGSSSSSTAASSSAASSAASSSAADSAAAPAESYTVGICQLVQHEALDAATQGFQDALTEQLGDAVTFDLQNAQNDSPTCSTICNGFVSAGVDLIMANGTPALQAAQASTADIPILGTSITEYGVALGIDDFSGTVGGNISGTSDLAPLDEQAAMIVEWMPDAQTVGLLYCSAEANSQYQVDVVQAELEAAGLTVTQYPFSDSNDLSSVCQQAATESDVLYVPTDNTVAANTGIVDGICRPMGKPVFAGEEGICRGCGVATLSISYYDLGYTTGEMAAQILTGEADIAAMPIQYTNVTKKYNPTICEELGLTVPEGYEAIEEA</sequence>
<evidence type="ECO:0000313" key="2">
    <source>
        <dbReference type="EMBL" id="HIZ58283.1"/>
    </source>
</evidence>
<dbReference type="AlphaFoldDB" id="A0A9D2FGU8"/>
<dbReference type="CDD" id="cd06325">
    <property type="entry name" value="PBP1_ABC_unchar_transporter"/>
    <property type="match status" value="1"/>
</dbReference>
<evidence type="ECO:0000256" key="1">
    <source>
        <dbReference type="SAM" id="SignalP"/>
    </source>
</evidence>
<organism evidence="2 3">
    <name type="scientific">Candidatus Faecalibacterium gallistercoris</name>
    <dbReference type="NCBI Taxonomy" id="2838579"/>
    <lineage>
        <taxon>Bacteria</taxon>
        <taxon>Bacillati</taxon>
        <taxon>Bacillota</taxon>
        <taxon>Clostridia</taxon>
        <taxon>Eubacteriales</taxon>
        <taxon>Oscillospiraceae</taxon>
        <taxon>Faecalibacterium</taxon>
    </lineage>
</organism>